<reference evidence="1 2" key="1">
    <citation type="submission" date="2019-09" db="EMBL/GenBank/DDBJ databases">
        <title>Nocardioides panacisoli sp. nov., isolated from the soil of a ginseng field.</title>
        <authorList>
            <person name="Cho C."/>
        </authorList>
    </citation>
    <scope>NUCLEOTIDE SEQUENCE [LARGE SCALE GENOMIC DNA]</scope>
    <source>
        <strain evidence="1 2">BN140041</strain>
    </source>
</reference>
<gene>
    <name evidence="1" type="ORF">F0U47_11480</name>
</gene>
<organism evidence="1 2">
    <name type="scientific">Nocardioides antri</name>
    <dbReference type="NCBI Taxonomy" id="2607659"/>
    <lineage>
        <taxon>Bacteria</taxon>
        <taxon>Bacillati</taxon>
        <taxon>Actinomycetota</taxon>
        <taxon>Actinomycetes</taxon>
        <taxon>Propionibacteriales</taxon>
        <taxon>Nocardioidaceae</taxon>
        <taxon>Nocardioides</taxon>
    </lineage>
</organism>
<name>A0A5B1M2I3_9ACTN</name>
<dbReference type="RefSeq" id="WP_149750622.1">
    <property type="nucleotide sequence ID" value="NZ_VUJW01000004.1"/>
</dbReference>
<dbReference type="EMBL" id="VUJW01000004">
    <property type="protein sequence ID" value="KAA1426931.1"/>
    <property type="molecule type" value="Genomic_DNA"/>
</dbReference>
<sequence length="85" mass="8813">MTTNIAVQPKSVLTLLCATPATDLRTLDVRSDVRFGTAQGAAAQAIGAKRVRMTATTTGMGHVGTEHIVFAAGYVPGSLTWSPPT</sequence>
<proteinExistence type="predicted"/>
<evidence type="ECO:0000313" key="1">
    <source>
        <dbReference type="EMBL" id="KAA1426931.1"/>
    </source>
</evidence>
<protein>
    <submittedName>
        <fullName evidence="1">Uncharacterized protein</fullName>
    </submittedName>
</protein>
<accession>A0A5B1M2I3</accession>
<comment type="caution">
    <text evidence="1">The sequence shown here is derived from an EMBL/GenBank/DDBJ whole genome shotgun (WGS) entry which is preliminary data.</text>
</comment>
<reference evidence="1 2" key="2">
    <citation type="submission" date="2019-09" db="EMBL/GenBank/DDBJ databases">
        <authorList>
            <person name="Jin C."/>
        </authorList>
    </citation>
    <scope>NUCLEOTIDE SEQUENCE [LARGE SCALE GENOMIC DNA]</scope>
    <source>
        <strain evidence="1 2">BN140041</strain>
    </source>
</reference>
<dbReference type="AlphaFoldDB" id="A0A5B1M2I3"/>
<keyword evidence="2" id="KW-1185">Reference proteome</keyword>
<dbReference type="Proteomes" id="UP000324351">
    <property type="component" value="Unassembled WGS sequence"/>
</dbReference>
<evidence type="ECO:0000313" key="2">
    <source>
        <dbReference type="Proteomes" id="UP000324351"/>
    </source>
</evidence>